<name>A0A2P2NJ58_RHIMU</name>
<dbReference type="AlphaFoldDB" id="A0A2P2NJ58"/>
<protein>
    <submittedName>
        <fullName evidence="1">Uncharacterized protein</fullName>
    </submittedName>
</protein>
<sequence>MLKPLLSHYWKSTTTYSVRVQCHLGYTLILMSVKVRVRR</sequence>
<dbReference type="EMBL" id="GGEC01062042">
    <property type="protein sequence ID" value="MBX42526.1"/>
    <property type="molecule type" value="Transcribed_RNA"/>
</dbReference>
<organism evidence="1">
    <name type="scientific">Rhizophora mucronata</name>
    <name type="common">Asiatic mangrove</name>
    <dbReference type="NCBI Taxonomy" id="61149"/>
    <lineage>
        <taxon>Eukaryota</taxon>
        <taxon>Viridiplantae</taxon>
        <taxon>Streptophyta</taxon>
        <taxon>Embryophyta</taxon>
        <taxon>Tracheophyta</taxon>
        <taxon>Spermatophyta</taxon>
        <taxon>Magnoliopsida</taxon>
        <taxon>eudicotyledons</taxon>
        <taxon>Gunneridae</taxon>
        <taxon>Pentapetalae</taxon>
        <taxon>rosids</taxon>
        <taxon>fabids</taxon>
        <taxon>Malpighiales</taxon>
        <taxon>Rhizophoraceae</taxon>
        <taxon>Rhizophora</taxon>
    </lineage>
</organism>
<accession>A0A2P2NJ58</accession>
<proteinExistence type="predicted"/>
<reference evidence="1" key="1">
    <citation type="submission" date="2018-02" db="EMBL/GenBank/DDBJ databases">
        <title>Rhizophora mucronata_Transcriptome.</title>
        <authorList>
            <person name="Meera S.P."/>
            <person name="Sreeshan A."/>
            <person name="Augustine A."/>
        </authorList>
    </citation>
    <scope>NUCLEOTIDE SEQUENCE</scope>
    <source>
        <tissue evidence="1">Leaf</tissue>
    </source>
</reference>
<evidence type="ECO:0000313" key="1">
    <source>
        <dbReference type="EMBL" id="MBX42526.1"/>
    </source>
</evidence>